<organism evidence="9">
    <name type="scientific">Capitella teleta</name>
    <name type="common">Polychaete worm</name>
    <dbReference type="NCBI Taxonomy" id="283909"/>
    <lineage>
        <taxon>Eukaryota</taxon>
        <taxon>Metazoa</taxon>
        <taxon>Spiralia</taxon>
        <taxon>Lophotrochozoa</taxon>
        <taxon>Annelida</taxon>
        <taxon>Polychaeta</taxon>
        <taxon>Sedentaria</taxon>
        <taxon>Scolecida</taxon>
        <taxon>Capitellidae</taxon>
        <taxon>Capitella</taxon>
    </lineage>
</organism>
<dbReference type="PROSITE" id="PS50209">
    <property type="entry name" value="CARD"/>
    <property type="match status" value="1"/>
</dbReference>
<dbReference type="InterPro" id="IPR027417">
    <property type="entry name" value="P-loop_NTPase"/>
</dbReference>
<keyword evidence="4" id="KW-0547">Nucleotide-binding</keyword>
<evidence type="ECO:0000259" key="8">
    <source>
        <dbReference type="PROSITE" id="PS50837"/>
    </source>
</evidence>
<dbReference type="SUPFAM" id="SSF47986">
    <property type="entry name" value="DEATH domain"/>
    <property type="match status" value="1"/>
</dbReference>
<dbReference type="SUPFAM" id="SSF52540">
    <property type="entry name" value="P-loop containing nucleoside triphosphate hydrolases"/>
    <property type="match status" value="1"/>
</dbReference>
<evidence type="ECO:0000259" key="7">
    <source>
        <dbReference type="PROSITE" id="PS50209"/>
    </source>
</evidence>
<evidence type="ECO:0000313" key="9">
    <source>
        <dbReference type="EMBL" id="ELU07296.1"/>
    </source>
</evidence>
<evidence type="ECO:0000256" key="2">
    <source>
        <dbReference type="ARBA" id="ARBA00022490"/>
    </source>
</evidence>
<dbReference type="Pfam" id="PF00619">
    <property type="entry name" value="CARD"/>
    <property type="match status" value="1"/>
</dbReference>
<evidence type="ECO:0000256" key="5">
    <source>
        <dbReference type="ARBA" id="ARBA00022840"/>
    </source>
</evidence>
<gene>
    <name evidence="9" type="ORF">CAPTEDRAFT_195932</name>
</gene>
<protein>
    <recommendedName>
        <fullName evidence="12">CARD domain-containing protein</fullName>
    </recommendedName>
</protein>
<dbReference type="GO" id="GO:0045087">
    <property type="term" value="P:innate immune response"/>
    <property type="evidence" value="ECO:0007669"/>
    <property type="project" value="UniProtKB-KW"/>
</dbReference>
<proteinExistence type="predicted"/>
<dbReference type="PANTHER" id="PTHR46312">
    <property type="entry name" value="NACHT DOMAIN-CONTAINING PROTEIN"/>
    <property type="match status" value="1"/>
</dbReference>
<reference evidence="10" key="3">
    <citation type="submission" date="2015-06" db="UniProtKB">
        <authorList>
            <consortium name="EnsemblMetazoa"/>
        </authorList>
    </citation>
    <scope>IDENTIFICATION</scope>
</reference>
<feature type="domain" description="CARD" evidence="7">
    <location>
        <begin position="1"/>
        <end position="90"/>
    </location>
</feature>
<evidence type="ECO:0000313" key="10">
    <source>
        <dbReference type="EnsemblMetazoa" id="CapteP195932"/>
    </source>
</evidence>
<dbReference type="Gene3D" id="3.80.10.10">
    <property type="entry name" value="Ribonuclease Inhibitor"/>
    <property type="match status" value="1"/>
</dbReference>
<accession>R7UV69</accession>
<evidence type="ECO:0000256" key="3">
    <source>
        <dbReference type="ARBA" id="ARBA00022588"/>
    </source>
</evidence>
<dbReference type="InterPro" id="IPR032675">
    <property type="entry name" value="LRR_dom_sf"/>
</dbReference>
<dbReference type="Proteomes" id="UP000014760">
    <property type="component" value="Unassembled WGS sequence"/>
</dbReference>
<evidence type="ECO:0000256" key="4">
    <source>
        <dbReference type="ARBA" id="ARBA00022741"/>
    </source>
</evidence>
<dbReference type="GO" id="GO:0042981">
    <property type="term" value="P:regulation of apoptotic process"/>
    <property type="evidence" value="ECO:0007669"/>
    <property type="project" value="InterPro"/>
</dbReference>
<feature type="domain" description="NACHT" evidence="8">
    <location>
        <begin position="176"/>
        <end position="301"/>
    </location>
</feature>
<dbReference type="AlphaFoldDB" id="R7UV69"/>
<dbReference type="Pfam" id="PF05729">
    <property type="entry name" value="NACHT"/>
    <property type="match status" value="1"/>
</dbReference>
<dbReference type="InterPro" id="IPR007111">
    <property type="entry name" value="NACHT_NTPase"/>
</dbReference>
<keyword evidence="5" id="KW-0067">ATP-binding</keyword>
<name>R7UV69_CAPTE</name>
<dbReference type="GO" id="GO:0005737">
    <property type="term" value="C:cytoplasm"/>
    <property type="evidence" value="ECO:0007669"/>
    <property type="project" value="UniProtKB-SubCell"/>
</dbReference>
<dbReference type="EMBL" id="AMQN01007120">
    <property type="status" value="NOT_ANNOTATED_CDS"/>
    <property type="molecule type" value="Genomic_DNA"/>
</dbReference>
<evidence type="ECO:0008006" key="12">
    <source>
        <dbReference type="Google" id="ProtNLM"/>
    </source>
</evidence>
<keyword evidence="2" id="KW-0963">Cytoplasm</keyword>
<evidence type="ECO:0000313" key="11">
    <source>
        <dbReference type="Proteomes" id="UP000014760"/>
    </source>
</evidence>
<dbReference type="SMART" id="SM00114">
    <property type="entry name" value="CARD"/>
    <property type="match status" value="1"/>
</dbReference>
<dbReference type="InterPro" id="IPR001315">
    <property type="entry name" value="CARD"/>
</dbReference>
<dbReference type="OMA" id="QCDLTAG"/>
<keyword evidence="11" id="KW-1185">Reference proteome</keyword>
<evidence type="ECO:0000256" key="1">
    <source>
        <dbReference type="ARBA" id="ARBA00004496"/>
    </source>
</evidence>
<comment type="subcellular location">
    <subcellularLocation>
        <location evidence="1">Cytoplasm</location>
    </subcellularLocation>
</comment>
<dbReference type="GO" id="GO:0005524">
    <property type="term" value="F:ATP binding"/>
    <property type="evidence" value="ECO:0007669"/>
    <property type="project" value="UniProtKB-KW"/>
</dbReference>
<dbReference type="PROSITE" id="PS50837">
    <property type="entry name" value="NACHT"/>
    <property type="match status" value="1"/>
</dbReference>
<keyword evidence="3" id="KW-0399">Innate immunity</keyword>
<reference evidence="9 11" key="2">
    <citation type="journal article" date="2013" name="Nature">
        <title>Insights into bilaterian evolution from three spiralian genomes.</title>
        <authorList>
            <person name="Simakov O."/>
            <person name="Marletaz F."/>
            <person name="Cho S.J."/>
            <person name="Edsinger-Gonzales E."/>
            <person name="Havlak P."/>
            <person name="Hellsten U."/>
            <person name="Kuo D.H."/>
            <person name="Larsson T."/>
            <person name="Lv J."/>
            <person name="Arendt D."/>
            <person name="Savage R."/>
            <person name="Osoegawa K."/>
            <person name="de Jong P."/>
            <person name="Grimwood J."/>
            <person name="Chapman J.A."/>
            <person name="Shapiro H."/>
            <person name="Aerts A."/>
            <person name="Otillar R.P."/>
            <person name="Terry A.Y."/>
            <person name="Boore J.L."/>
            <person name="Grigoriev I.V."/>
            <person name="Lindberg D.R."/>
            <person name="Seaver E.C."/>
            <person name="Weisblat D.A."/>
            <person name="Putnam N.H."/>
            <person name="Rokhsar D.S."/>
        </authorList>
    </citation>
    <scope>NUCLEOTIDE SEQUENCE</scope>
    <source>
        <strain evidence="9 11">I ESC-2004</strain>
    </source>
</reference>
<dbReference type="HOGENOM" id="CLU_009460_2_1_1"/>
<dbReference type="EMBL" id="KB300038">
    <property type="protein sequence ID" value="ELU07296.1"/>
    <property type="molecule type" value="Genomic_DNA"/>
</dbReference>
<dbReference type="OrthoDB" id="120976at2759"/>
<dbReference type="Gene3D" id="1.10.533.10">
    <property type="entry name" value="Death Domain, Fas"/>
    <property type="match status" value="1"/>
</dbReference>
<reference evidence="11" key="1">
    <citation type="submission" date="2012-12" db="EMBL/GenBank/DDBJ databases">
        <authorList>
            <person name="Hellsten U."/>
            <person name="Grimwood J."/>
            <person name="Chapman J.A."/>
            <person name="Shapiro H."/>
            <person name="Aerts A."/>
            <person name="Otillar R.P."/>
            <person name="Terry A.Y."/>
            <person name="Boore J.L."/>
            <person name="Simakov O."/>
            <person name="Marletaz F."/>
            <person name="Cho S.-J."/>
            <person name="Edsinger-Gonzales E."/>
            <person name="Havlak P."/>
            <person name="Kuo D.-H."/>
            <person name="Larsson T."/>
            <person name="Lv J."/>
            <person name="Arendt D."/>
            <person name="Savage R."/>
            <person name="Osoegawa K."/>
            <person name="de Jong P."/>
            <person name="Lindberg D.R."/>
            <person name="Seaver E.C."/>
            <person name="Weisblat D.A."/>
            <person name="Putnam N.H."/>
            <person name="Grigoriev I.V."/>
            <person name="Rokhsar D.S."/>
        </authorList>
    </citation>
    <scope>NUCLEOTIDE SEQUENCE</scope>
    <source>
        <strain evidence="11">I ESC-2004</strain>
    </source>
</reference>
<sequence>MEEKHKKCLERNLYDICQDLDPSAIYASLIQGNVLTFCDTQVIDAEVTRSGRALKLVEILQRKGRHAFDVFINALKSNHRHLHDLLQDQDQSFEFDPPFLEAEKLERELKQFYLGRLGRINPVPWLHQYRFSAEGVYIEHTLVRSEALYSTQLARFGQEVRTNQLFTRHELSDDPKRILIEADPGMGKSMLCQMLALTWSRECSEDKCGSSSPCIHSFNLLFNLRAKNFSGCTSIEGVISECLLARDSGISQRTMNNILKRTNVLFVIDAYDEKCGENQLLMDLIEGLVQRNATVLIASRPAHLIQKLSFFDSIFVVCGFSKNNQMEYVEKLAKQMKMSDEQLSELRHKMKSEWRDLCENPLIITILCLLCTEVNTKLPRTRTGIYSAIHELITDKASQILQWNKEELQDLIFSPLSKLSFDTYNSKRVISKGDLESLPCSINDVLQTDYLSKESDLGLLNTEQNYSFSHRTFHEFLAAMHLQMMTNTERQEWLQDVNVARDETIITFLFGLLTGENLTSMASLVMGRLHYNSLQSFYAHSCKESHLQLKLLSELNDMPLELNDVISEHCPVCIHITRDCSPSCLKGALHILNICRMKSCCIELIFDLGATTDFIAIMKKSAECEGVKVQLLGCTSMKQLDECLAAMNTGQKASCVRNVWVISPQVDEQDVRQNVMSFGDRMHAMRLYGCHNVQFSLQFLKAAQKSLGLKVLSMDRCEMDDFCMKLMQQLLKNPFLEDINCVSTNNMAQLLPIIADLNRLHKLSISLDDMDEKEIRTFGNLLKKNTLQWLSLDRCSFSAELCNTLSQCFPEMPFLRSLLILNSYVGDQAEFGRSLSAARHLNLERLCLYNIELNQNNLEIICGVLPELTDIKLLFVNAVDLNHDQLPQTPTLAESSESPLLSTVGLNHTKVPWTNRRLLPMCVLLGHIGPPLNCNHLAAQLSSHATRLQELFGAIARCQKLEELSLAGMQIGDNLIDDVSKMLMSLKKLKCLDLRGNKLTNNALKQLSQRLHERPKMIQKLDITGNQGINEDTVSELQKCVTYVMRDEVEFAFLAKIGIRKSDVVPCFGLGCSM</sequence>
<dbReference type="Gene3D" id="3.40.50.300">
    <property type="entry name" value="P-loop containing nucleotide triphosphate hydrolases"/>
    <property type="match status" value="1"/>
</dbReference>
<dbReference type="SUPFAM" id="SSF52047">
    <property type="entry name" value="RNI-like"/>
    <property type="match status" value="1"/>
</dbReference>
<keyword evidence="6" id="KW-0391">Immunity</keyword>
<evidence type="ECO:0000256" key="6">
    <source>
        <dbReference type="ARBA" id="ARBA00022859"/>
    </source>
</evidence>
<dbReference type="STRING" id="283909.R7UV69"/>
<dbReference type="CDD" id="cd01671">
    <property type="entry name" value="CARD"/>
    <property type="match status" value="1"/>
</dbReference>
<dbReference type="InterPro" id="IPR011029">
    <property type="entry name" value="DEATH-like_dom_sf"/>
</dbReference>
<dbReference type="EnsemblMetazoa" id="CapteT195932">
    <property type="protein sequence ID" value="CapteP195932"/>
    <property type="gene ID" value="CapteG195932"/>
</dbReference>
<dbReference type="PANTHER" id="PTHR46312:SF2">
    <property type="entry name" value="NUCLEOTIDE-BINDING OLIGOMERIZATION DOMAIN-CONTAINING PROTEIN 2-LIKE"/>
    <property type="match status" value="1"/>
</dbReference>